<keyword evidence="5" id="KW-1185">Reference proteome</keyword>
<accession>A0A1U7HIF7</accession>
<dbReference type="Proteomes" id="UP000185984">
    <property type="component" value="Unassembled WGS sequence"/>
</dbReference>
<gene>
    <name evidence="4" type="ORF">NIES1031_18150</name>
</gene>
<dbReference type="AlphaFoldDB" id="A0A1U7HIF7"/>
<reference evidence="4 5" key="1">
    <citation type="submission" date="2016-11" db="EMBL/GenBank/DDBJ databases">
        <title>Draft Genome Sequences of Nine Cyanobacterial Strains from Diverse Habitats.</title>
        <authorList>
            <person name="Zhu T."/>
            <person name="Hou S."/>
            <person name="Lu X."/>
            <person name="Hess W.R."/>
        </authorList>
    </citation>
    <scope>NUCLEOTIDE SEQUENCE [LARGE SCALE GENOMIC DNA]</scope>
    <source>
        <strain evidence="4 5">5.2 s.c.1</strain>
    </source>
</reference>
<dbReference type="PANTHER" id="PTHR43115">
    <property type="entry name" value="DEHYDROGENASE/REDUCTASE SDR FAMILY MEMBER 11"/>
    <property type="match status" value="1"/>
</dbReference>
<dbReference type="InterPro" id="IPR002347">
    <property type="entry name" value="SDR_fam"/>
</dbReference>
<evidence type="ECO:0000256" key="3">
    <source>
        <dbReference type="RuleBase" id="RU000363"/>
    </source>
</evidence>
<evidence type="ECO:0000313" key="5">
    <source>
        <dbReference type="Proteomes" id="UP000185984"/>
    </source>
</evidence>
<dbReference type="SUPFAM" id="SSF51735">
    <property type="entry name" value="NAD(P)-binding Rossmann-fold domains"/>
    <property type="match status" value="1"/>
</dbReference>
<keyword evidence="2" id="KW-0560">Oxidoreductase</keyword>
<evidence type="ECO:0000256" key="1">
    <source>
        <dbReference type="ARBA" id="ARBA00006484"/>
    </source>
</evidence>
<protein>
    <submittedName>
        <fullName evidence="4">Oxidoreductase</fullName>
    </submittedName>
</protein>
<proteinExistence type="inferred from homology"/>
<dbReference type="Gene3D" id="3.40.50.720">
    <property type="entry name" value="NAD(P)-binding Rossmann-like Domain"/>
    <property type="match status" value="1"/>
</dbReference>
<dbReference type="STRING" id="247279.NIES1031_18150"/>
<dbReference type="EMBL" id="MRCC01000016">
    <property type="protein sequence ID" value="OKH23373.1"/>
    <property type="molecule type" value="Genomic_DNA"/>
</dbReference>
<dbReference type="Pfam" id="PF00106">
    <property type="entry name" value="adh_short"/>
    <property type="match status" value="1"/>
</dbReference>
<dbReference type="FunFam" id="3.40.50.720:FF:000047">
    <property type="entry name" value="NADP-dependent L-serine/L-allo-threonine dehydrogenase"/>
    <property type="match status" value="1"/>
</dbReference>
<dbReference type="PANTHER" id="PTHR43115:SF4">
    <property type="entry name" value="DEHYDROGENASE_REDUCTASE SDR FAMILY MEMBER 11"/>
    <property type="match status" value="1"/>
</dbReference>
<comment type="similarity">
    <text evidence="1 3">Belongs to the short-chain dehydrogenases/reductases (SDR) family.</text>
</comment>
<sequence>MANKLDGKVALITGASSGIGEASALALAAEGAKVVLAARRLDRLEKLVSQIKDSGKEAIAIQTDITDQAQITEMVQKANANFGSVDILINNAGVMLTGLVDGADTSDWRRMVDIDLLGLMYATHAALPIMKAQGCGHIINIASVAGRQTFANFAVYNAVKFGVVAFSEALRKEVYQNKIRVTVIEPGAVATELTDHITDQESKQQVEGMYQSVTPLESEDIANAIVYAVTQPARVNVSEILIMPTEQVL</sequence>
<comment type="caution">
    <text evidence="4">The sequence shown here is derived from an EMBL/GenBank/DDBJ whole genome shotgun (WGS) entry which is preliminary data.</text>
</comment>
<dbReference type="PRINTS" id="PR00080">
    <property type="entry name" value="SDRFAMILY"/>
</dbReference>
<dbReference type="GO" id="GO:0016616">
    <property type="term" value="F:oxidoreductase activity, acting on the CH-OH group of donors, NAD or NADP as acceptor"/>
    <property type="evidence" value="ECO:0007669"/>
    <property type="project" value="UniProtKB-ARBA"/>
</dbReference>
<dbReference type="InterPro" id="IPR036291">
    <property type="entry name" value="NAD(P)-bd_dom_sf"/>
</dbReference>
<name>A0A1U7HIF7_9CHRO</name>
<evidence type="ECO:0000256" key="2">
    <source>
        <dbReference type="ARBA" id="ARBA00023002"/>
    </source>
</evidence>
<dbReference type="RefSeq" id="WP_073550905.1">
    <property type="nucleotide sequence ID" value="NZ_CAWMVK010000008.1"/>
</dbReference>
<dbReference type="PRINTS" id="PR00081">
    <property type="entry name" value="GDHRDH"/>
</dbReference>
<evidence type="ECO:0000313" key="4">
    <source>
        <dbReference type="EMBL" id="OKH23373.1"/>
    </source>
</evidence>
<organism evidence="4 5">
    <name type="scientific">Chroogloeocystis siderophila 5.2 s.c.1</name>
    <dbReference type="NCBI Taxonomy" id="247279"/>
    <lineage>
        <taxon>Bacteria</taxon>
        <taxon>Bacillati</taxon>
        <taxon>Cyanobacteriota</taxon>
        <taxon>Cyanophyceae</taxon>
        <taxon>Oscillatoriophycideae</taxon>
        <taxon>Chroococcales</taxon>
        <taxon>Chroococcaceae</taxon>
        <taxon>Chroogloeocystis</taxon>
    </lineage>
</organism>
<dbReference type="OrthoDB" id="9775296at2"/>